<keyword evidence="6" id="KW-0067">ATP-binding</keyword>
<dbReference type="InterPro" id="IPR042197">
    <property type="entry name" value="Apaf_helical"/>
</dbReference>
<evidence type="ECO:0000259" key="10">
    <source>
        <dbReference type="Pfam" id="PF23559"/>
    </source>
</evidence>
<dbReference type="Pfam" id="PF00931">
    <property type="entry name" value="NB-ARC"/>
    <property type="match status" value="1"/>
</dbReference>
<dbReference type="InterPro" id="IPR056789">
    <property type="entry name" value="LRR_R13L1-DRL21"/>
</dbReference>
<gene>
    <name evidence="12" type="ORF">TEA_026481</name>
</gene>
<dbReference type="Gene3D" id="3.80.10.10">
    <property type="entry name" value="Ribonuclease Inhibitor"/>
    <property type="match status" value="4"/>
</dbReference>
<evidence type="ECO:0000313" key="12">
    <source>
        <dbReference type="EMBL" id="THG00997.1"/>
    </source>
</evidence>
<dbReference type="GO" id="GO:0005524">
    <property type="term" value="F:ATP binding"/>
    <property type="evidence" value="ECO:0007669"/>
    <property type="project" value="UniProtKB-KW"/>
</dbReference>
<dbReference type="SUPFAM" id="SSF52047">
    <property type="entry name" value="RNI-like"/>
    <property type="match status" value="1"/>
</dbReference>
<keyword evidence="2" id="KW-0433">Leucine-rich repeat</keyword>
<dbReference type="Gene3D" id="1.10.8.430">
    <property type="entry name" value="Helical domain of apoptotic protease-activating factors"/>
    <property type="match status" value="1"/>
</dbReference>
<feature type="domain" description="Disease resistance protein winged helix" evidence="10">
    <location>
        <begin position="433"/>
        <end position="501"/>
    </location>
</feature>
<dbReference type="FunFam" id="3.40.50.300:FF:001091">
    <property type="entry name" value="Probable disease resistance protein At1g61300"/>
    <property type="match status" value="1"/>
</dbReference>
<dbReference type="FunFam" id="1.10.10.10:FF:000322">
    <property type="entry name" value="Probable disease resistance protein At1g63360"/>
    <property type="match status" value="1"/>
</dbReference>
<sequence>MAGSLVGGAFLSAALQVLFDRLASPDILNIFRQTTHGGGDKLLRKLKLTLLGINAVLDDAEKKQITSQPVRDWVDELKDVVFHADDLLDEISTLSLRNQVQLQSPTSTTSTNLLLFSAGNGIQLRIEEIIDQLEYFAKEKDILGLRECVGLNWVHRLPSSSLVDESCVYGRDNDKEDIMNFLLSDELTGGYDHEIVDVIAIVGMGGVGKTTLAQLLYNDCRVDEHFDFKAWVCVSDDFDVFRVTKTILEAITSSTCDTEDLNLLQVKLKESLMGKKFLIVLDDVWNENPSHWDVLRTPFTAGAYGSKIIATTRNASVASIMQTVPIHHLRQLSDEDCWLLFAKNAFHKGDYKARPNLEKIGKEIVKRCKGLPLAAKTLAGLLRFKDDVEEWDEILKSDIWDLPEDKNNILPALRLSYYYLPSHLKQCFAYCSIFPKDYEFEKENLISLWIAQNFVQQPKSNKTLEKVGAEYFHELLSRSFFQQSSANKFYFVMHDFVHDLAQVISGQFSFMLDDKKQQMISAKVRHFSYVRSKYDVFEKFKEINEVKCLRTFLPLKSSNRYLAKKVLDDMLPTLGSLRVLSLSHYDIMELPGSVGNLVHLRYLDLSQTEIKKLPEIDIGKLICLRCLDISGTNLREMPMQMSQLKSLQQLTAFVVGKCSGSGINELRPFHHLVGTLSISSLQNVKSGRDALEAKLEEKKYLQRLVLQWGNYTNDTENERDVLDKLQPHRNLKRLVIRNYGGTRFPDWLGDHAFSNIVNLSLDKCDNCISLPPLGQLPSLKHLSIARMNGITKVGKEFYGNGSSTKPFQSLETLHFEEILEWMEWNILGPEDFSQLKELCIIKCPKLVGGLPKHMPSWVRLEIHECSALTASLQRTSVANKLVLNGCNGVDLGWHGVSSLVNLEISNMPSLKELTPELHMLTNLQKLIIRNCPSLVSFPRILNTCLQELCIQNCSSLLSFAVGVLPITLNSIYIWECPKLVFSVSEEMECCNSSLSHLSMHGFCTLSLPHGFFPKLRFLRIANFKIFSIPNGHGLKIWTSLLQVEIGGCNSMVSCLQEALHAPNLKNFWVFNCKKLKSLPEGMHTHLPSLESLRIWNCPEIKSFPEGGLPSNLRRLEIRGCKKLVDCRREWGLQRLPSLTEFVFGGGKYEEEDDDVLESFLEEALLPPTLTSLSIIGLQNLKSINYQSFQHLTCLKELRICQCPQLQSLHEKGFLASLSMLEIFACPLLKPRCERDRGDGANLIVSFAGELFQNAEELIRMGLHSSEIIIGYTKAINKTVEILDELVKKGSEKVDVRNKDEVIK</sequence>
<dbReference type="Pfam" id="PF23559">
    <property type="entry name" value="WHD_DRP"/>
    <property type="match status" value="1"/>
</dbReference>
<keyword evidence="3" id="KW-0677">Repeat</keyword>
<protein>
    <recommendedName>
        <fullName evidence="14">Disease resistance RPP13-like protein 1</fullName>
    </recommendedName>
</protein>
<keyword evidence="7" id="KW-0732">Signal</keyword>
<dbReference type="PRINTS" id="PR00364">
    <property type="entry name" value="DISEASERSIST"/>
</dbReference>
<keyword evidence="5" id="KW-0611">Plant defense</keyword>
<evidence type="ECO:0000256" key="4">
    <source>
        <dbReference type="ARBA" id="ARBA00022741"/>
    </source>
</evidence>
<feature type="domain" description="Disease resistance N-terminal" evidence="9">
    <location>
        <begin position="10"/>
        <end position="101"/>
    </location>
</feature>
<dbReference type="InterPro" id="IPR041118">
    <property type="entry name" value="Rx_N"/>
</dbReference>
<comment type="similarity">
    <text evidence="1">Belongs to the disease resistance NB-LRR family.</text>
</comment>
<dbReference type="InterPro" id="IPR002423">
    <property type="entry name" value="Cpn60/GroEL/TCP-1"/>
</dbReference>
<keyword evidence="13" id="KW-1185">Reference proteome</keyword>
<dbReference type="InterPro" id="IPR027413">
    <property type="entry name" value="GROEL-like_equatorial_sf"/>
</dbReference>
<reference evidence="12 13" key="1">
    <citation type="journal article" date="2018" name="Proc. Natl. Acad. Sci. U.S.A.">
        <title>Draft genome sequence of Camellia sinensis var. sinensis provides insights into the evolution of the tea genome and tea quality.</title>
        <authorList>
            <person name="Wei C."/>
            <person name="Yang H."/>
            <person name="Wang S."/>
            <person name="Zhao J."/>
            <person name="Liu C."/>
            <person name="Gao L."/>
            <person name="Xia E."/>
            <person name="Lu Y."/>
            <person name="Tai Y."/>
            <person name="She G."/>
            <person name="Sun J."/>
            <person name="Cao H."/>
            <person name="Tong W."/>
            <person name="Gao Q."/>
            <person name="Li Y."/>
            <person name="Deng W."/>
            <person name="Jiang X."/>
            <person name="Wang W."/>
            <person name="Chen Q."/>
            <person name="Zhang S."/>
            <person name="Li H."/>
            <person name="Wu J."/>
            <person name="Wang P."/>
            <person name="Li P."/>
            <person name="Shi C."/>
            <person name="Zheng F."/>
            <person name="Jian J."/>
            <person name="Huang B."/>
            <person name="Shan D."/>
            <person name="Shi M."/>
            <person name="Fang C."/>
            <person name="Yue Y."/>
            <person name="Li F."/>
            <person name="Li D."/>
            <person name="Wei S."/>
            <person name="Han B."/>
            <person name="Jiang C."/>
            <person name="Yin Y."/>
            <person name="Xia T."/>
            <person name="Zhang Z."/>
            <person name="Bennetzen J.L."/>
            <person name="Zhao S."/>
            <person name="Wan X."/>
        </authorList>
    </citation>
    <scope>NUCLEOTIDE SEQUENCE [LARGE SCALE GENOMIC DNA]</scope>
    <source>
        <strain evidence="13">cv. Shuchazao</strain>
        <tissue evidence="12">Leaf</tissue>
    </source>
</reference>
<dbReference type="InterPro" id="IPR036388">
    <property type="entry name" value="WH-like_DNA-bd_sf"/>
</dbReference>
<evidence type="ECO:0000256" key="3">
    <source>
        <dbReference type="ARBA" id="ARBA00022737"/>
    </source>
</evidence>
<feature type="chain" id="PRO_5020655739" description="Disease resistance RPP13-like protein 1" evidence="7">
    <location>
        <begin position="17"/>
        <end position="1303"/>
    </location>
</feature>
<dbReference type="STRING" id="542762.A0A4V3WKI3"/>
<dbReference type="Gene3D" id="3.40.50.300">
    <property type="entry name" value="P-loop containing nucleotide triphosphate hydrolases"/>
    <property type="match status" value="1"/>
</dbReference>
<evidence type="ECO:0000256" key="7">
    <source>
        <dbReference type="SAM" id="SignalP"/>
    </source>
</evidence>
<dbReference type="GO" id="GO:0043531">
    <property type="term" value="F:ADP binding"/>
    <property type="evidence" value="ECO:0007669"/>
    <property type="project" value="InterPro"/>
</dbReference>
<dbReference type="EMBL" id="SDRB02011549">
    <property type="protein sequence ID" value="THG00997.1"/>
    <property type="molecule type" value="Genomic_DNA"/>
</dbReference>
<dbReference type="InterPro" id="IPR058922">
    <property type="entry name" value="WHD_DRP"/>
</dbReference>
<evidence type="ECO:0008006" key="14">
    <source>
        <dbReference type="Google" id="ProtNLM"/>
    </source>
</evidence>
<evidence type="ECO:0000259" key="11">
    <source>
        <dbReference type="Pfam" id="PF25019"/>
    </source>
</evidence>
<dbReference type="Proteomes" id="UP000306102">
    <property type="component" value="Unassembled WGS sequence"/>
</dbReference>
<dbReference type="Pfam" id="PF00118">
    <property type="entry name" value="Cpn60_TCP1"/>
    <property type="match status" value="1"/>
</dbReference>
<dbReference type="Pfam" id="PF18052">
    <property type="entry name" value="Rx_N"/>
    <property type="match status" value="1"/>
</dbReference>
<dbReference type="SUPFAM" id="SSF52540">
    <property type="entry name" value="P-loop containing nucleoside triphosphate hydrolases"/>
    <property type="match status" value="1"/>
</dbReference>
<accession>A0A4V3WKI3</accession>
<dbReference type="SUPFAM" id="SSF48592">
    <property type="entry name" value="GroEL equatorial domain-like"/>
    <property type="match status" value="1"/>
</dbReference>
<dbReference type="SUPFAM" id="SSF52058">
    <property type="entry name" value="L domain-like"/>
    <property type="match status" value="1"/>
</dbReference>
<evidence type="ECO:0000256" key="1">
    <source>
        <dbReference type="ARBA" id="ARBA00008894"/>
    </source>
</evidence>
<dbReference type="Gene3D" id="1.10.560.10">
    <property type="entry name" value="GroEL-like equatorial domain"/>
    <property type="match status" value="1"/>
</dbReference>
<dbReference type="Gene3D" id="1.20.5.4130">
    <property type="match status" value="1"/>
</dbReference>
<evidence type="ECO:0000256" key="5">
    <source>
        <dbReference type="ARBA" id="ARBA00022821"/>
    </source>
</evidence>
<dbReference type="Gene3D" id="1.10.10.10">
    <property type="entry name" value="Winged helix-like DNA-binding domain superfamily/Winged helix DNA-binding domain"/>
    <property type="match status" value="1"/>
</dbReference>
<dbReference type="Pfam" id="PF25019">
    <property type="entry name" value="LRR_R13L1-DRL21"/>
    <property type="match status" value="1"/>
</dbReference>
<feature type="domain" description="NB-ARC" evidence="8">
    <location>
        <begin position="188"/>
        <end position="348"/>
    </location>
</feature>
<name>A0A4V3WKI3_CAMSN</name>
<feature type="signal peptide" evidence="7">
    <location>
        <begin position="1"/>
        <end position="16"/>
    </location>
</feature>
<proteinExistence type="inferred from homology"/>
<dbReference type="InterPro" id="IPR002182">
    <property type="entry name" value="NB-ARC"/>
</dbReference>
<comment type="caution">
    <text evidence="12">The sequence shown here is derived from an EMBL/GenBank/DDBJ whole genome shotgun (WGS) entry which is preliminary data.</text>
</comment>
<organism evidence="12 13">
    <name type="scientific">Camellia sinensis var. sinensis</name>
    <name type="common">China tea</name>
    <dbReference type="NCBI Taxonomy" id="542762"/>
    <lineage>
        <taxon>Eukaryota</taxon>
        <taxon>Viridiplantae</taxon>
        <taxon>Streptophyta</taxon>
        <taxon>Embryophyta</taxon>
        <taxon>Tracheophyta</taxon>
        <taxon>Spermatophyta</taxon>
        <taxon>Magnoliopsida</taxon>
        <taxon>eudicotyledons</taxon>
        <taxon>Gunneridae</taxon>
        <taxon>Pentapetalae</taxon>
        <taxon>asterids</taxon>
        <taxon>Ericales</taxon>
        <taxon>Theaceae</taxon>
        <taxon>Camellia</taxon>
    </lineage>
</organism>
<dbReference type="InterPro" id="IPR027417">
    <property type="entry name" value="P-loop_NTPase"/>
</dbReference>
<evidence type="ECO:0000313" key="13">
    <source>
        <dbReference type="Proteomes" id="UP000306102"/>
    </source>
</evidence>
<feature type="domain" description="R13L1/DRL21-like LRR repeat region" evidence="11">
    <location>
        <begin position="663"/>
        <end position="787"/>
    </location>
</feature>
<dbReference type="PANTHER" id="PTHR36766">
    <property type="entry name" value="PLANT BROAD-SPECTRUM MILDEW RESISTANCE PROTEIN RPW8"/>
    <property type="match status" value="1"/>
</dbReference>
<dbReference type="PANTHER" id="PTHR36766:SF51">
    <property type="entry name" value="DISEASE RESISTANCE RPP13-LIKE PROTEIN 1"/>
    <property type="match status" value="1"/>
</dbReference>
<keyword evidence="4" id="KW-0547">Nucleotide-binding</keyword>
<dbReference type="InterPro" id="IPR032675">
    <property type="entry name" value="LRR_dom_sf"/>
</dbReference>
<dbReference type="GO" id="GO:0051607">
    <property type="term" value="P:defense response to virus"/>
    <property type="evidence" value="ECO:0007669"/>
    <property type="project" value="UniProtKB-ARBA"/>
</dbReference>
<evidence type="ECO:0000259" key="9">
    <source>
        <dbReference type="Pfam" id="PF18052"/>
    </source>
</evidence>
<evidence type="ECO:0000256" key="6">
    <source>
        <dbReference type="ARBA" id="ARBA00022840"/>
    </source>
</evidence>
<evidence type="ECO:0000256" key="2">
    <source>
        <dbReference type="ARBA" id="ARBA00022614"/>
    </source>
</evidence>
<evidence type="ECO:0000259" key="8">
    <source>
        <dbReference type="Pfam" id="PF00931"/>
    </source>
</evidence>